<reference evidence="6 7" key="1">
    <citation type="submission" date="2024-10" db="EMBL/GenBank/DDBJ databases">
        <title>Updated reference genomes for cyclostephanoid diatoms.</title>
        <authorList>
            <person name="Roberts W.R."/>
            <person name="Alverson A.J."/>
        </authorList>
    </citation>
    <scope>NUCLEOTIDE SEQUENCE [LARGE SCALE GENOMIC DNA]</scope>
    <source>
        <strain evidence="6 7">AJA010-31</strain>
    </source>
</reference>
<name>A0ABD3QS32_9STRA</name>
<feature type="domain" description="tRNA/rRNA methyltransferase SpoU type" evidence="5">
    <location>
        <begin position="177"/>
        <end position="290"/>
    </location>
</feature>
<keyword evidence="7" id="KW-1185">Reference proteome</keyword>
<evidence type="ECO:0000256" key="4">
    <source>
        <dbReference type="SAM" id="MobiDB-lite"/>
    </source>
</evidence>
<sequence>MASRSNIQAFLAGSVLTASLIYLYQKAQSSSSDSSTRNDDRCSRDVNPSSKRNIADNSSQLMDSASLDRRMIRKAEGAIRNRTSRLVIVVERCTNDHNYSAILRTAEALGVQHIYIISPQFINSTLVDDENAGEASNGGKNICLDQVKENTKLRTSAGQTVKRATESEKLDRAMHHLFARKATEWLTVREFDDTKSCIDALREEGRQIWATDLAQVAVCLTEDGIGQHMKSLGKESYNGKLIPEKVAIVFGTEAVGCSTEMLEASDLRVYLPLRGFADSLNLSVATALVVHQMFILDPTLVGAMLEDERRQLRKDWFARLASQRMLSSRMKKNRVKLLTYIRHCEEIESKMNAGERVEHDEVAKWKNLSAKKAELEAIDAKVKLDSEAATIDLIDNPPEPITDMRRADEHRVCYVGKGTKSRYGELWDDMPATENAQSKEMSSASFFRDRVKGISTD</sequence>
<dbReference type="InterPro" id="IPR029028">
    <property type="entry name" value="Alpha/beta_knot_MTases"/>
</dbReference>
<keyword evidence="1" id="KW-0820">tRNA-binding</keyword>
<dbReference type="EMBL" id="JALLPJ020000082">
    <property type="protein sequence ID" value="KAL3802912.1"/>
    <property type="molecule type" value="Genomic_DNA"/>
</dbReference>
<protein>
    <recommendedName>
        <fullName evidence="5">tRNA/rRNA methyltransferase SpoU type domain-containing protein</fullName>
    </recommendedName>
</protein>
<evidence type="ECO:0000256" key="3">
    <source>
        <dbReference type="ARBA" id="ARBA00022679"/>
    </source>
</evidence>
<dbReference type="GO" id="GO:0032259">
    <property type="term" value="P:methylation"/>
    <property type="evidence" value="ECO:0007669"/>
    <property type="project" value="UniProtKB-KW"/>
</dbReference>
<evidence type="ECO:0000313" key="6">
    <source>
        <dbReference type="EMBL" id="KAL3802912.1"/>
    </source>
</evidence>
<dbReference type="GO" id="GO:0000049">
    <property type="term" value="F:tRNA binding"/>
    <property type="evidence" value="ECO:0007669"/>
    <property type="project" value="UniProtKB-KW"/>
</dbReference>
<dbReference type="Gene3D" id="3.40.1280.10">
    <property type="match status" value="1"/>
</dbReference>
<feature type="compositionally biased region" description="Polar residues" evidence="4">
    <location>
        <begin position="46"/>
        <end position="58"/>
    </location>
</feature>
<accession>A0ABD3QS32</accession>
<evidence type="ECO:0000313" key="7">
    <source>
        <dbReference type="Proteomes" id="UP001530400"/>
    </source>
</evidence>
<dbReference type="SUPFAM" id="SSF75217">
    <property type="entry name" value="alpha/beta knot"/>
    <property type="match status" value="2"/>
</dbReference>
<feature type="compositionally biased region" description="Polar residues" evidence="4">
    <location>
        <begin position="434"/>
        <end position="445"/>
    </location>
</feature>
<gene>
    <name evidence="6" type="ORF">ACHAWO_003544</name>
</gene>
<evidence type="ECO:0000256" key="1">
    <source>
        <dbReference type="ARBA" id="ARBA00022555"/>
    </source>
</evidence>
<evidence type="ECO:0000259" key="5">
    <source>
        <dbReference type="Pfam" id="PF00588"/>
    </source>
</evidence>
<organism evidence="6 7">
    <name type="scientific">Cyclotella atomus</name>
    <dbReference type="NCBI Taxonomy" id="382360"/>
    <lineage>
        <taxon>Eukaryota</taxon>
        <taxon>Sar</taxon>
        <taxon>Stramenopiles</taxon>
        <taxon>Ochrophyta</taxon>
        <taxon>Bacillariophyta</taxon>
        <taxon>Coscinodiscophyceae</taxon>
        <taxon>Thalassiosirophycidae</taxon>
        <taxon>Stephanodiscales</taxon>
        <taxon>Stephanodiscaceae</taxon>
        <taxon>Cyclotella</taxon>
    </lineage>
</organism>
<dbReference type="GO" id="GO:0008168">
    <property type="term" value="F:methyltransferase activity"/>
    <property type="evidence" value="ECO:0007669"/>
    <property type="project" value="UniProtKB-KW"/>
</dbReference>
<keyword evidence="2" id="KW-0489">Methyltransferase</keyword>
<dbReference type="InterPro" id="IPR033671">
    <property type="entry name" value="TrmH"/>
</dbReference>
<comment type="caution">
    <text evidence="6">The sequence shown here is derived from an EMBL/GenBank/DDBJ whole genome shotgun (WGS) entry which is preliminary data.</text>
</comment>
<evidence type="ECO:0000256" key="2">
    <source>
        <dbReference type="ARBA" id="ARBA00022603"/>
    </source>
</evidence>
<proteinExistence type="predicted"/>
<feature type="region of interest" description="Disordered" evidence="4">
    <location>
        <begin position="30"/>
        <end position="58"/>
    </location>
</feature>
<dbReference type="PANTHER" id="PTHR43453">
    <property type="entry name" value="RRNA METHYLASE-LIKE"/>
    <property type="match status" value="1"/>
</dbReference>
<dbReference type="PANTHER" id="PTHR43453:SF3">
    <property type="entry name" value="TRNA_RRNA METHYLTRANSFERASE SPOU TYPE DOMAIN-CONTAINING PROTEIN"/>
    <property type="match status" value="1"/>
</dbReference>
<dbReference type="CDD" id="cd18092">
    <property type="entry name" value="SpoU-like_TrmH"/>
    <property type="match status" value="1"/>
</dbReference>
<keyword evidence="3" id="KW-0808">Transferase</keyword>
<dbReference type="AlphaFoldDB" id="A0ABD3QS32"/>
<dbReference type="InterPro" id="IPR029026">
    <property type="entry name" value="tRNA_m1G_MTases_N"/>
</dbReference>
<dbReference type="Proteomes" id="UP001530400">
    <property type="component" value="Unassembled WGS sequence"/>
</dbReference>
<keyword evidence="1" id="KW-0694">RNA-binding</keyword>
<feature type="compositionally biased region" description="Basic and acidic residues" evidence="4">
    <location>
        <begin position="447"/>
        <end position="457"/>
    </location>
</feature>
<feature type="region of interest" description="Disordered" evidence="4">
    <location>
        <begin position="434"/>
        <end position="457"/>
    </location>
</feature>
<dbReference type="Pfam" id="PF00588">
    <property type="entry name" value="SpoU_methylase"/>
    <property type="match status" value="1"/>
</dbReference>
<dbReference type="InterPro" id="IPR001537">
    <property type="entry name" value="SpoU_MeTrfase"/>
</dbReference>